<dbReference type="GO" id="GO:0006298">
    <property type="term" value="P:mismatch repair"/>
    <property type="evidence" value="ECO:0007669"/>
    <property type="project" value="InterPro"/>
</dbReference>
<gene>
    <name evidence="2" type="ORF">J437_LFUL015940</name>
</gene>
<dbReference type="InterPro" id="IPR036890">
    <property type="entry name" value="HATPase_C_sf"/>
</dbReference>
<comment type="caution">
    <text evidence="2">The sequence shown here is derived from an EMBL/GenBank/DDBJ whole genome shotgun (WGS) entry which is preliminary data.</text>
</comment>
<dbReference type="InterPro" id="IPR014762">
    <property type="entry name" value="DNA_mismatch_repair_CS"/>
</dbReference>
<dbReference type="GO" id="GO:0140664">
    <property type="term" value="F:ATP-dependent DNA damage sensor activity"/>
    <property type="evidence" value="ECO:0007669"/>
    <property type="project" value="InterPro"/>
</dbReference>
<proteinExistence type="inferred from homology"/>
<dbReference type="FunFam" id="3.30.565.10:FF:000014">
    <property type="entry name" value="Mismatch repair endonuclease pms1, putative"/>
    <property type="match status" value="1"/>
</dbReference>
<dbReference type="AlphaFoldDB" id="A0A8K0P8V7"/>
<dbReference type="NCBIfam" id="TIGR00585">
    <property type="entry name" value="mutl"/>
    <property type="match status" value="1"/>
</dbReference>
<dbReference type="Proteomes" id="UP000792457">
    <property type="component" value="Unassembled WGS sequence"/>
</dbReference>
<organism evidence="2 3">
    <name type="scientific">Ladona fulva</name>
    <name type="common">Scarce chaser dragonfly</name>
    <name type="synonym">Libellula fulva</name>
    <dbReference type="NCBI Taxonomy" id="123851"/>
    <lineage>
        <taxon>Eukaryota</taxon>
        <taxon>Metazoa</taxon>
        <taxon>Ecdysozoa</taxon>
        <taxon>Arthropoda</taxon>
        <taxon>Hexapoda</taxon>
        <taxon>Insecta</taxon>
        <taxon>Pterygota</taxon>
        <taxon>Palaeoptera</taxon>
        <taxon>Odonata</taxon>
        <taxon>Epiprocta</taxon>
        <taxon>Anisoptera</taxon>
        <taxon>Libelluloidea</taxon>
        <taxon>Libellulidae</taxon>
        <taxon>Ladona</taxon>
    </lineage>
</organism>
<dbReference type="PROSITE" id="PS00058">
    <property type="entry name" value="DNA_MISMATCH_REPAIR_1"/>
    <property type="match status" value="1"/>
</dbReference>
<keyword evidence="3" id="KW-1185">Reference proteome</keyword>
<reference evidence="2" key="1">
    <citation type="submission" date="2013-04" db="EMBL/GenBank/DDBJ databases">
        <authorList>
            <person name="Qu J."/>
            <person name="Murali S.C."/>
            <person name="Bandaranaike D."/>
            <person name="Bellair M."/>
            <person name="Blankenburg K."/>
            <person name="Chao H."/>
            <person name="Dinh H."/>
            <person name="Doddapaneni H."/>
            <person name="Downs B."/>
            <person name="Dugan-Rocha S."/>
            <person name="Elkadiri S."/>
            <person name="Gnanaolivu R.D."/>
            <person name="Hernandez B."/>
            <person name="Javaid M."/>
            <person name="Jayaseelan J.C."/>
            <person name="Lee S."/>
            <person name="Li M."/>
            <person name="Ming W."/>
            <person name="Munidasa M."/>
            <person name="Muniz J."/>
            <person name="Nguyen L."/>
            <person name="Ongeri F."/>
            <person name="Osuji N."/>
            <person name="Pu L.-L."/>
            <person name="Puazo M."/>
            <person name="Qu C."/>
            <person name="Quiroz J."/>
            <person name="Raj R."/>
            <person name="Weissenberger G."/>
            <person name="Xin Y."/>
            <person name="Zou X."/>
            <person name="Han Y."/>
            <person name="Richards S."/>
            <person name="Worley K."/>
            <person name="Muzny D."/>
            <person name="Gibbs R."/>
        </authorList>
    </citation>
    <scope>NUCLEOTIDE SEQUENCE</scope>
    <source>
        <strain evidence="2">Sampled in the wild</strain>
    </source>
</reference>
<evidence type="ECO:0000313" key="2">
    <source>
        <dbReference type="EMBL" id="KAG8236313.1"/>
    </source>
</evidence>
<dbReference type="Pfam" id="PF13589">
    <property type="entry name" value="HATPase_c_3"/>
    <property type="match status" value="1"/>
</dbReference>
<dbReference type="CDD" id="cd16926">
    <property type="entry name" value="HATPase_MutL-MLH-PMS-like"/>
    <property type="match status" value="1"/>
</dbReference>
<accession>A0A8K0P8V7</accession>
<dbReference type="GO" id="GO:0005524">
    <property type="term" value="F:ATP binding"/>
    <property type="evidence" value="ECO:0007669"/>
    <property type="project" value="InterPro"/>
</dbReference>
<dbReference type="EMBL" id="KZ309014">
    <property type="protein sequence ID" value="KAG8236313.1"/>
    <property type="molecule type" value="Genomic_DNA"/>
</dbReference>
<dbReference type="GO" id="GO:0016887">
    <property type="term" value="F:ATP hydrolysis activity"/>
    <property type="evidence" value="ECO:0007669"/>
    <property type="project" value="InterPro"/>
</dbReference>
<evidence type="ECO:0000313" key="3">
    <source>
        <dbReference type="Proteomes" id="UP000792457"/>
    </source>
</evidence>
<protein>
    <submittedName>
        <fullName evidence="2">Uncharacterized protein</fullName>
    </submittedName>
</protein>
<dbReference type="InterPro" id="IPR002099">
    <property type="entry name" value="MutL/Mlh/PMS"/>
</dbReference>
<dbReference type="InterPro" id="IPR038973">
    <property type="entry name" value="MutL/Mlh/Pms-like"/>
</dbReference>
<dbReference type="SUPFAM" id="SSF55874">
    <property type="entry name" value="ATPase domain of HSP90 chaperone/DNA topoisomerase II/histidine kinase"/>
    <property type="match status" value="1"/>
</dbReference>
<dbReference type="GO" id="GO:0032389">
    <property type="term" value="C:MutLalpha complex"/>
    <property type="evidence" value="ECO:0007669"/>
    <property type="project" value="TreeGrafter"/>
</dbReference>
<dbReference type="GO" id="GO:0030983">
    <property type="term" value="F:mismatched DNA binding"/>
    <property type="evidence" value="ECO:0007669"/>
    <property type="project" value="InterPro"/>
</dbReference>
<feature type="non-terminal residue" evidence="2">
    <location>
        <position position="243"/>
    </location>
</feature>
<evidence type="ECO:0000256" key="1">
    <source>
        <dbReference type="ARBA" id="ARBA00006082"/>
    </source>
</evidence>
<comment type="similarity">
    <text evidence="1">Belongs to the DNA mismatch repair MutL/HexB family.</text>
</comment>
<dbReference type="OrthoDB" id="10254304at2759"/>
<name>A0A8K0P8V7_LADFU</name>
<dbReference type="PANTHER" id="PTHR10073:SF52">
    <property type="entry name" value="MISMATCH REPAIR ENDONUCLEASE PMS2"/>
    <property type="match status" value="1"/>
</dbReference>
<reference evidence="2" key="2">
    <citation type="submission" date="2017-10" db="EMBL/GenBank/DDBJ databases">
        <title>Ladona fulva Genome sequencing and assembly.</title>
        <authorList>
            <person name="Murali S."/>
            <person name="Richards S."/>
            <person name="Bandaranaike D."/>
            <person name="Bellair M."/>
            <person name="Blankenburg K."/>
            <person name="Chao H."/>
            <person name="Dinh H."/>
            <person name="Doddapaneni H."/>
            <person name="Dugan-Rocha S."/>
            <person name="Elkadiri S."/>
            <person name="Gnanaolivu R."/>
            <person name="Hernandez B."/>
            <person name="Skinner E."/>
            <person name="Javaid M."/>
            <person name="Lee S."/>
            <person name="Li M."/>
            <person name="Ming W."/>
            <person name="Munidasa M."/>
            <person name="Muniz J."/>
            <person name="Nguyen L."/>
            <person name="Hughes D."/>
            <person name="Osuji N."/>
            <person name="Pu L.-L."/>
            <person name="Puazo M."/>
            <person name="Qu C."/>
            <person name="Quiroz J."/>
            <person name="Raj R."/>
            <person name="Weissenberger G."/>
            <person name="Xin Y."/>
            <person name="Zou X."/>
            <person name="Han Y."/>
            <person name="Worley K."/>
            <person name="Muzny D."/>
            <person name="Gibbs R."/>
        </authorList>
    </citation>
    <scope>NUCLEOTIDE SEQUENCE</scope>
    <source>
        <strain evidence="2">Sampled in the wild</strain>
    </source>
</reference>
<dbReference type="PANTHER" id="PTHR10073">
    <property type="entry name" value="DNA MISMATCH REPAIR PROTEIN MLH, PMS, MUTL"/>
    <property type="match status" value="1"/>
</dbReference>
<sequence length="243" mass="26061">MEKSDAEVNFKEDRTNSTGIVPIDKNVVHKICSGQVVLSLAVAVKELLENSLDAGATAIEIRLVDHGSTLVEVADNGSGIKEDDFEGIALKHHTSKLSSFSDLDSVGTFGFRGEALSSLSSLCGGISVLTCHSSSTCATLLQFDSKGIITRKTPCARQVGTTVSLKSLFSGLPVRRKEFLRNLQREFAKMTHLLYAYCLVSTGVRISCTNRNQKKGGHSSVVVATQGGLTVRDNIACVFGHKQ</sequence>
<dbReference type="Gene3D" id="3.30.565.10">
    <property type="entry name" value="Histidine kinase-like ATPase, C-terminal domain"/>
    <property type="match status" value="1"/>
</dbReference>